<dbReference type="STRING" id="1095630.A0A2J6SJR2"/>
<feature type="non-terminal residue" evidence="1">
    <location>
        <position position="304"/>
    </location>
</feature>
<dbReference type="EMBL" id="KZ613912">
    <property type="protein sequence ID" value="PMD51021.1"/>
    <property type="molecule type" value="Genomic_DNA"/>
</dbReference>
<evidence type="ECO:0000313" key="2">
    <source>
        <dbReference type="Proteomes" id="UP000235371"/>
    </source>
</evidence>
<dbReference type="RefSeq" id="XP_024727925.1">
    <property type="nucleotide sequence ID" value="XM_024881656.1"/>
</dbReference>
<keyword evidence="2" id="KW-1185">Reference proteome</keyword>
<evidence type="ECO:0000313" key="1">
    <source>
        <dbReference type="EMBL" id="PMD51021.1"/>
    </source>
</evidence>
<organism evidence="1 2">
    <name type="scientific">Hyaloscypha bicolor E</name>
    <dbReference type="NCBI Taxonomy" id="1095630"/>
    <lineage>
        <taxon>Eukaryota</taxon>
        <taxon>Fungi</taxon>
        <taxon>Dikarya</taxon>
        <taxon>Ascomycota</taxon>
        <taxon>Pezizomycotina</taxon>
        <taxon>Leotiomycetes</taxon>
        <taxon>Helotiales</taxon>
        <taxon>Hyaloscyphaceae</taxon>
        <taxon>Hyaloscypha</taxon>
        <taxon>Hyaloscypha bicolor</taxon>
    </lineage>
</organism>
<protein>
    <submittedName>
        <fullName evidence="1">Uncharacterized protein</fullName>
    </submittedName>
</protein>
<accession>A0A2J6SJR2</accession>
<sequence length="304" mass="35137">MPPEPHEIEERIAKASHAMDNDPYLRGTKAAKQFGAPYERLMARRRGRPPSHSRGGQNKKLSAPQDDALKEYILMLQYSGRGANIYEIRAAAGRLLFWSSGDSNSLRRYNMEDYDMSNFNESGFQIGVVTGDRVYVSHDCEAIYNTDPENRELVIAVAMINYGGTKVPAMIIFKGAYHLRGHFKNQLDENILFARSPIGFTNYRLGVCYIKYFDRFCPPSGPGRYPLKHWFQVELRQEIFMGAETMDKKAFFAIFQRFWDKVFNSRTITRNSFKKTGLIPLEPEVVLSKMKEYKQLQKQTRRQA</sequence>
<dbReference type="InParanoid" id="A0A2J6SJR2"/>
<reference evidence="1 2" key="1">
    <citation type="submission" date="2016-04" db="EMBL/GenBank/DDBJ databases">
        <title>A degradative enzymes factory behind the ericoid mycorrhizal symbiosis.</title>
        <authorList>
            <consortium name="DOE Joint Genome Institute"/>
            <person name="Martino E."/>
            <person name="Morin E."/>
            <person name="Grelet G."/>
            <person name="Kuo A."/>
            <person name="Kohler A."/>
            <person name="Daghino S."/>
            <person name="Barry K."/>
            <person name="Choi C."/>
            <person name="Cichocki N."/>
            <person name="Clum A."/>
            <person name="Copeland A."/>
            <person name="Hainaut M."/>
            <person name="Haridas S."/>
            <person name="Labutti K."/>
            <person name="Lindquist E."/>
            <person name="Lipzen A."/>
            <person name="Khouja H.-R."/>
            <person name="Murat C."/>
            <person name="Ohm R."/>
            <person name="Olson A."/>
            <person name="Spatafora J."/>
            <person name="Veneault-Fourrey C."/>
            <person name="Henrissat B."/>
            <person name="Grigoriev I."/>
            <person name="Martin F."/>
            <person name="Perotto S."/>
        </authorList>
    </citation>
    <scope>NUCLEOTIDE SEQUENCE [LARGE SCALE GENOMIC DNA]</scope>
    <source>
        <strain evidence="1 2">E</strain>
    </source>
</reference>
<gene>
    <name evidence="1" type="ORF">K444DRAFT_620206</name>
</gene>
<dbReference type="GeneID" id="36589733"/>
<proteinExistence type="predicted"/>
<dbReference type="OrthoDB" id="5420958at2759"/>
<name>A0A2J6SJR2_9HELO</name>
<dbReference type="AlphaFoldDB" id="A0A2J6SJR2"/>
<dbReference type="Proteomes" id="UP000235371">
    <property type="component" value="Unassembled WGS sequence"/>
</dbReference>